<evidence type="ECO:0000256" key="2">
    <source>
        <dbReference type="ARBA" id="ARBA00005417"/>
    </source>
</evidence>
<dbReference type="InterPro" id="IPR003439">
    <property type="entry name" value="ABC_transporter-like_ATP-bd"/>
</dbReference>
<dbReference type="GO" id="GO:0005524">
    <property type="term" value="F:ATP binding"/>
    <property type="evidence" value="ECO:0007669"/>
    <property type="project" value="UniProtKB-KW"/>
</dbReference>
<evidence type="ECO:0000256" key="8">
    <source>
        <dbReference type="ARBA" id="ARBA00022967"/>
    </source>
</evidence>
<comment type="subcellular location">
    <subcellularLocation>
        <location evidence="1">Cell inner membrane</location>
        <topology evidence="1">Peripheral membrane protein</topology>
    </subcellularLocation>
</comment>
<keyword evidence="3" id="KW-0813">Transport</keyword>
<evidence type="ECO:0000256" key="7">
    <source>
        <dbReference type="ARBA" id="ARBA00022840"/>
    </source>
</evidence>
<sequence>MAGSTRGPGWPDARTRRHRLSLARRPLAEGRATADRAPARRRGADPSGRADAGGCRRPRRRGRPGGGGAGRRAPEPDLRAARRVGRGRPRPALGRHSGCSGRAGGAGDDGARRCPDRPAAGAGPAAGRRVAGSNARAGADGGGDRPDRRPGGGRHRAGRIARPAAAGVPERRPGRRDCQRAPAAPPHPAQRRPAARRRGLDRPSPRLDGGKPREPARPRPAGGGERLGNRRRRGGAGGRYRGAGRAGASAGADPVGAARGGRRDAAGLLHGLGRTAVNRAEGGAPLRVEGLSLLTSRDILLDRLSFAVEPGEVLTLSGGAGTGKTLLLRALAGLAPKGITVLGDIQIRGRRILVTQDGALDPLRTLGAQFTELLAHQSGMDERAALRRAAEALERFQVPAATRRLALHPQELGEAMRWRAALALAMAAQPALLLADAPAAALDPTQRVRLLSDLAAWTREAGTALLLTGRPQPDPIHADPVHSGLADRRLILAQGRLETPEEPAPAPPPVESVPSGPPILSVRDLRVAFPLGRGWRGEERWLTVVDGLSIALAEGETLALLGETGSGKSVLARAILRLVPPVGGQVSWLGTDLAAAPPEAMRRARRDLQILFPDPLAAFDPLMTIGAQFAETLESLRPARSSADRTARLAEALEEVGLPAAVLDLHPGTLRPAEAARAGLARALLPEPRLLVCDEPAAALDGTERADFLTLLQAIRRRRRLALLYATQDAAEGLRIARRALVLLLGRIVESADSAVLATGARHPYSRALIAAAGLVRPALHGDPPSPLRPPTGCVLRLRCPLAHDGCAQLPPTLDPVAPGHRVACHVAQDEVQDGTQVGGKAP</sequence>
<keyword evidence="8" id="KW-1278">Translocase</keyword>
<dbReference type="SMART" id="SM00382">
    <property type="entry name" value="AAA"/>
    <property type="match status" value="2"/>
</dbReference>
<dbReference type="GO" id="GO:0016887">
    <property type="term" value="F:ATP hydrolysis activity"/>
    <property type="evidence" value="ECO:0007669"/>
    <property type="project" value="InterPro"/>
</dbReference>
<dbReference type="GO" id="GO:0005886">
    <property type="term" value="C:plasma membrane"/>
    <property type="evidence" value="ECO:0007669"/>
    <property type="project" value="UniProtKB-SubCell"/>
</dbReference>
<evidence type="ECO:0000256" key="1">
    <source>
        <dbReference type="ARBA" id="ARBA00004417"/>
    </source>
</evidence>
<dbReference type="PANTHER" id="PTHR43297:SF14">
    <property type="entry name" value="ATPASE AAA-TYPE CORE DOMAIN-CONTAINING PROTEIN"/>
    <property type="match status" value="1"/>
</dbReference>
<evidence type="ECO:0000313" key="12">
    <source>
        <dbReference type="EMBL" id="QCO08884.1"/>
    </source>
</evidence>
<keyword evidence="4" id="KW-1003">Cell membrane</keyword>
<dbReference type="Pfam" id="PF00005">
    <property type="entry name" value="ABC_tran"/>
    <property type="match status" value="2"/>
</dbReference>
<evidence type="ECO:0000313" key="13">
    <source>
        <dbReference type="Proteomes" id="UP000298774"/>
    </source>
</evidence>
<dbReference type="Pfam" id="PF08352">
    <property type="entry name" value="oligo_HPY"/>
    <property type="match status" value="1"/>
</dbReference>
<feature type="compositionally biased region" description="Basic and acidic residues" evidence="10">
    <location>
        <begin position="198"/>
        <end position="217"/>
    </location>
</feature>
<keyword evidence="5" id="KW-0997">Cell inner membrane</keyword>
<feature type="compositionally biased region" description="Low complexity" evidence="10">
    <location>
        <begin position="246"/>
        <end position="257"/>
    </location>
</feature>
<dbReference type="SUPFAM" id="SSF52540">
    <property type="entry name" value="P-loop containing nucleoside triphosphate hydrolases"/>
    <property type="match status" value="2"/>
</dbReference>
<feature type="compositionally biased region" description="Gly residues" evidence="10">
    <location>
        <begin position="235"/>
        <end position="245"/>
    </location>
</feature>
<feature type="compositionally biased region" description="Low complexity" evidence="10">
    <location>
        <begin position="117"/>
        <end position="138"/>
    </location>
</feature>
<keyword evidence="9" id="KW-0472">Membrane</keyword>
<evidence type="ECO:0000256" key="5">
    <source>
        <dbReference type="ARBA" id="ARBA00022519"/>
    </source>
</evidence>
<evidence type="ECO:0000256" key="6">
    <source>
        <dbReference type="ARBA" id="ARBA00022741"/>
    </source>
</evidence>
<dbReference type="Gene3D" id="3.40.50.300">
    <property type="entry name" value="P-loop containing nucleotide triphosphate hydrolases"/>
    <property type="match status" value="2"/>
</dbReference>
<evidence type="ECO:0000256" key="10">
    <source>
        <dbReference type="SAM" id="MobiDB-lite"/>
    </source>
</evidence>
<dbReference type="AlphaFoldDB" id="A0A4D8QGJ5"/>
<dbReference type="NCBIfam" id="TIGR01727">
    <property type="entry name" value="oligo_HPY"/>
    <property type="match status" value="1"/>
</dbReference>
<dbReference type="EMBL" id="CP032339">
    <property type="protein sequence ID" value="QCO08884.1"/>
    <property type="molecule type" value="Genomic_DNA"/>
</dbReference>
<feature type="region of interest" description="Disordered" evidence="10">
    <location>
        <begin position="1"/>
        <end position="259"/>
    </location>
</feature>
<dbReference type="Proteomes" id="UP000298774">
    <property type="component" value="Chromosome"/>
</dbReference>
<dbReference type="InterPro" id="IPR003593">
    <property type="entry name" value="AAA+_ATPase"/>
</dbReference>
<organism evidence="12 13">
    <name type="scientific">Azospirillum brasilense</name>
    <dbReference type="NCBI Taxonomy" id="192"/>
    <lineage>
        <taxon>Bacteria</taxon>
        <taxon>Pseudomonadati</taxon>
        <taxon>Pseudomonadota</taxon>
        <taxon>Alphaproteobacteria</taxon>
        <taxon>Rhodospirillales</taxon>
        <taxon>Azospirillaceae</taxon>
        <taxon>Azospirillum</taxon>
    </lineage>
</organism>
<dbReference type="InterPro" id="IPR013563">
    <property type="entry name" value="Oligopep_ABC_C"/>
</dbReference>
<evidence type="ECO:0000256" key="3">
    <source>
        <dbReference type="ARBA" id="ARBA00022448"/>
    </source>
</evidence>
<accession>A0A4D8QGJ5</accession>
<evidence type="ECO:0000256" key="9">
    <source>
        <dbReference type="ARBA" id="ARBA00023136"/>
    </source>
</evidence>
<feature type="domain" description="ABC transporter" evidence="11">
    <location>
        <begin position="286"/>
        <end position="519"/>
    </location>
</feature>
<feature type="compositionally biased region" description="Low complexity" evidence="10">
    <location>
        <begin position="45"/>
        <end position="55"/>
    </location>
</feature>
<gene>
    <name evidence="12" type="ORF">D3868_07440</name>
</gene>
<comment type="similarity">
    <text evidence="2">Belongs to the ABC transporter superfamily.</text>
</comment>
<feature type="compositionally biased region" description="Basic and acidic residues" evidence="10">
    <location>
        <begin position="169"/>
        <end position="179"/>
    </location>
</feature>
<name>A0A4D8QGJ5_AZOBR</name>
<dbReference type="PROSITE" id="PS50893">
    <property type="entry name" value="ABC_TRANSPORTER_2"/>
    <property type="match status" value="2"/>
</dbReference>
<dbReference type="InterPro" id="IPR027417">
    <property type="entry name" value="P-loop_NTPase"/>
</dbReference>
<protein>
    <submittedName>
        <fullName evidence="12">ATP-binding cassette domain-containing protein</fullName>
    </submittedName>
</protein>
<dbReference type="GO" id="GO:0015833">
    <property type="term" value="P:peptide transport"/>
    <property type="evidence" value="ECO:0007669"/>
    <property type="project" value="InterPro"/>
</dbReference>
<dbReference type="PANTHER" id="PTHR43297">
    <property type="entry name" value="OLIGOPEPTIDE TRANSPORT ATP-BINDING PROTEIN APPD"/>
    <property type="match status" value="1"/>
</dbReference>
<feature type="domain" description="ABC transporter" evidence="11">
    <location>
        <begin position="520"/>
        <end position="770"/>
    </location>
</feature>
<proteinExistence type="inferred from homology"/>
<evidence type="ECO:0000256" key="4">
    <source>
        <dbReference type="ARBA" id="ARBA00022475"/>
    </source>
</evidence>
<keyword evidence="7 12" id="KW-0067">ATP-binding</keyword>
<reference evidence="12 13" key="1">
    <citation type="submission" date="2018-09" db="EMBL/GenBank/DDBJ databases">
        <title>Whole genome based analysis of evolution and adaptive divergence in Indian and Brazilian strains of Azospirillum brasilense.</title>
        <authorList>
            <person name="Singh C."/>
            <person name="Tripathi A.K."/>
        </authorList>
    </citation>
    <scope>NUCLEOTIDE SEQUENCE [LARGE SCALE GENOMIC DNA]</scope>
    <source>
        <strain evidence="12 13">MTCC4038</strain>
    </source>
</reference>
<feature type="compositionally biased region" description="Basic and acidic residues" evidence="10">
    <location>
        <begin position="26"/>
        <end position="44"/>
    </location>
</feature>
<keyword evidence="6" id="KW-0547">Nucleotide-binding</keyword>
<dbReference type="InterPro" id="IPR050388">
    <property type="entry name" value="ABC_Ni/Peptide_Import"/>
</dbReference>
<evidence type="ECO:0000259" key="11">
    <source>
        <dbReference type="PROSITE" id="PS50893"/>
    </source>
</evidence>